<feature type="compositionally biased region" description="Basic and acidic residues" evidence="1">
    <location>
        <begin position="8"/>
        <end position="17"/>
    </location>
</feature>
<dbReference type="Proteomes" id="UP000829291">
    <property type="component" value="Chromosome 5"/>
</dbReference>
<keyword evidence="3" id="KW-1185">Reference proteome</keyword>
<dbReference type="FunCoup" id="A0A6J0BF61">
    <property type="interactions" value="329"/>
</dbReference>
<reference evidence="4" key="1">
    <citation type="submission" date="2025-04" db="UniProtKB">
        <authorList>
            <consortium name="RefSeq"/>
        </authorList>
    </citation>
    <scope>IDENTIFICATION</scope>
    <source>
        <tissue evidence="5">Thorax and Abdomen</tissue>
        <tissue evidence="4">Whole body</tissue>
    </source>
</reference>
<gene>
    <name evidence="4 5" type="primary">LOC107219711</name>
</gene>
<evidence type="ECO:0000313" key="4">
    <source>
        <dbReference type="RefSeq" id="XP_015513514.1"/>
    </source>
</evidence>
<feature type="region of interest" description="Disordered" evidence="1">
    <location>
        <begin position="453"/>
        <end position="473"/>
    </location>
</feature>
<dbReference type="AlphaFoldDB" id="A0A6J0BF61"/>
<dbReference type="RefSeq" id="XP_015513514.1">
    <property type="nucleotide sequence ID" value="XM_015658028.1"/>
</dbReference>
<accession>A0A6J0BF61</accession>
<feature type="region of interest" description="Disordered" evidence="1">
    <location>
        <begin position="506"/>
        <end position="537"/>
    </location>
</feature>
<name>A0A6J0BF61_NEOLC</name>
<feature type="region of interest" description="Disordered" evidence="1">
    <location>
        <begin position="1"/>
        <end position="22"/>
    </location>
</feature>
<dbReference type="InterPro" id="IPR019525">
    <property type="entry name" value="Nrf1_NLS/DNA-bd_dimer"/>
</dbReference>
<feature type="domain" description="Nuclear respiratory factor 1 NLS/DNA-binding dimerisation" evidence="2">
    <location>
        <begin position="43"/>
        <end position="140"/>
    </location>
</feature>
<evidence type="ECO:0000259" key="2">
    <source>
        <dbReference type="Pfam" id="PF10491"/>
    </source>
</evidence>
<feature type="region of interest" description="Disordered" evidence="1">
    <location>
        <begin position="575"/>
        <end position="598"/>
    </location>
</feature>
<protein>
    <submittedName>
        <fullName evidence="4 5">Uncharacterized protein LOC107219711</fullName>
    </submittedName>
</protein>
<evidence type="ECO:0000256" key="1">
    <source>
        <dbReference type="SAM" id="MobiDB-lite"/>
    </source>
</evidence>
<organism evidence="3 4">
    <name type="scientific">Neodiprion lecontei</name>
    <name type="common">Redheaded pine sawfly</name>
    <dbReference type="NCBI Taxonomy" id="441921"/>
    <lineage>
        <taxon>Eukaryota</taxon>
        <taxon>Metazoa</taxon>
        <taxon>Ecdysozoa</taxon>
        <taxon>Arthropoda</taxon>
        <taxon>Hexapoda</taxon>
        <taxon>Insecta</taxon>
        <taxon>Pterygota</taxon>
        <taxon>Neoptera</taxon>
        <taxon>Endopterygota</taxon>
        <taxon>Hymenoptera</taxon>
        <taxon>Tenthredinoidea</taxon>
        <taxon>Diprionidae</taxon>
        <taxon>Diprioninae</taxon>
        <taxon>Neodiprion</taxon>
    </lineage>
</organism>
<sequence>MRFTTGKEPGDRAELGHDQIPNNLDESMMAATECKEPTDAGCIEDGSMISNLPLLFADGYPTSLEKITLPQLERFITFMVQCSFGHDTAKVIGEPQWWPKEIKFTNPFVRPRKINESWMGNLKKLVFRCYTYHRSEYLLRFCSHLAQHPRDKLEYVDNWDSTTSLFHKSTGKLLVTFRNENMNYDKKIESPRRLLLPRNSGVSGPASKTKQQLQTVVQPVLCDDIYLCDNCDAEFNEFKKMKEHEKLCCEQEQSSGNSRPVTPEVSAGPQMVQNQFLEYFALSSNDSKRLPKKSCAEATTKTEAVRSSRRIRGSVNLARCPTIPFSSPAGIAMAKKSRTMTEVTQQERLERIERYLIAPPLSNGSRPRWLDRITDTSRWIVSHKANRDKPPQDDYVHEYKFNSLRGKPILSIRSQILCVACRKAIVPITLLTPRQIDELKSNLDKYQLPKQRVRQIRGGGPRPAPKSKRRCSFSSSLSAKRKYAGVENDLIVIDDDELATVTPIARVQETQDSTEPLRSPEVKNLGSSSQHENESLEKNLSRLSIIRTPELRRDEERSSTIENIVTVIDLCSSDEEDNSNGVGNTCDENRDPMQSENQNVTPTFLTNFIPRRLRIGPCVYTTDSTSDWLKRISEPCSGLLE</sequence>
<proteinExistence type="predicted"/>
<dbReference type="InParanoid" id="A0A6J0BF61"/>
<dbReference type="CTD" id="34362"/>
<dbReference type="OrthoDB" id="6288734at2759"/>
<dbReference type="Pfam" id="PF10491">
    <property type="entry name" value="Nrf1_DNA-bind"/>
    <property type="match status" value="1"/>
</dbReference>
<dbReference type="KEGG" id="nlo:107219711"/>
<evidence type="ECO:0000313" key="3">
    <source>
        <dbReference type="Proteomes" id="UP000829291"/>
    </source>
</evidence>
<dbReference type="RefSeq" id="XP_046597871.1">
    <property type="nucleotide sequence ID" value="XM_046741915.1"/>
</dbReference>
<evidence type="ECO:0000313" key="5">
    <source>
        <dbReference type="RefSeq" id="XP_046597871.1"/>
    </source>
</evidence>
<dbReference type="GeneID" id="107219711"/>